<sequence length="52" mass="5469">PPLMAGGLPPVDGGPLPLHPAAPAHHPAGGPLNVSALQRQRQLIIWQLRQIN</sequence>
<dbReference type="AlphaFoldDB" id="A0A1X7VH22"/>
<evidence type="ECO:0000313" key="2">
    <source>
        <dbReference type="EnsemblMetazoa" id="Aqu2.1.39079_001"/>
    </source>
</evidence>
<organism evidence="2">
    <name type="scientific">Amphimedon queenslandica</name>
    <name type="common">Sponge</name>
    <dbReference type="NCBI Taxonomy" id="400682"/>
    <lineage>
        <taxon>Eukaryota</taxon>
        <taxon>Metazoa</taxon>
        <taxon>Porifera</taxon>
        <taxon>Demospongiae</taxon>
        <taxon>Heteroscleromorpha</taxon>
        <taxon>Haplosclerida</taxon>
        <taxon>Niphatidae</taxon>
        <taxon>Amphimedon</taxon>
    </lineage>
</organism>
<proteinExistence type="predicted"/>
<evidence type="ECO:0000256" key="1">
    <source>
        <dbReference type="SAM" id="MobiDB-lite"/>
    </source>
</evidence>
<feature type="region of interest" description="Disordered" evidence="1">
    <location>
        <begin position="1"/>
        <end position="32"/>
    </location>
</feature>
<dbReference type="InParanoid" id="A0A1X7VH22"/>
<dbReference type="EnsemblMetazoa" id="Aqu2.1.39079_001">
    <property type="protein sequence ID" value="Aqu2.1.39079_001"/>
    <property type="gene ID" value="Aqu2.1.39079"/>
</dbReference>
<accession>A0A1X7VH22</accession>
<reference evidence="2" key="1">
    <citation type="submission" date="2017-05" db="UniProtKB">
        <authorList>
            <consortium name="EnsemblMetazoa"/>
        </authorList>
    </citation>
    <scope>IDENTIFICATION</scope>
</reference>
<protein>
    <submittedName>
        <fullName evidence="2">Uncharacterized protein</fullName>
    </submittedName>
</protein>
<name>A0A1X7VH22_AMPQE</name>